<evidence type="ECO:0000313" key="1">
    <source>
        <dbReference type="EMBL" id="RGU93284.1"/>
    </source>
</evidence>
<proteinExistence type="predicted"/>
<keyword evidence="1" id="KW-0238">DNA-binding</keyword>
<organism evidence="1 2">
    <name type="scientific">Holdemanella biformis</name>
    <dbReference type="NCBI Taxonomy" id="1735"/>
    <lineage>
        <taxon>Bacteria</taxon>
        <taxon>Bacillati</taxon>
        <taxon>Bacillota</taxon>
        <taxon>Erysipelotrichia</taxon>
        <taxon>Erysipelotrichales</taxon>
        <taxon>Erysipelotrichaceae</taxon>
        <taxon>Holdemanella</taxon>
    </lineage>
</organism>
<name>A0A395W8V9_9FIRM</name>
<dbReference type="AlphaFoldDB" id="A0A395W8V9"/>
<accession>A0A395W8V9</accession>
<dbReference type="GO" id="GO:0003677">
    <property type="term" value="F:DNA binding"/>
    <property type="evidence" value="ECO:0007669"/>
    <property type="project" value="UniProtKB-KW"/>
</dbReference>
<comment type="caution">
    <text evidence="1">The sequence shown here is derived from an EMBL/GenBank/DDBJ whole genome shotgun (WGS) entry which is preliminary data.</text>
</comment>
<dbReference type="RefSeq" id="WP_118324704.1">
    <property type="nucleotide sequence ID" value="NZ_QRYH01000004.1"/>
</dbReference>
<gene>
    <name evidence="1" type="ORF">DWW32_02860</name>
</gene>
<dbReference type="Proteomes" id="UP000265489">
    <property type="component" value="Unassembled WGS sequence"/>
</dbReference>
<evidence type="ECO:0000313" key="2">
    <source>
        <dbReference type="Proteomes" id="UP000265489"/>
    </source>
</evidence>
<sequence>MDRHSARFIDAEELATLTGVSKAGAYKIIQQLNEELKQKGYLIVRGRVIYPYFYERFFGKDDKNASIQR</sequence>
<dbReference type="GeneID" id="66579080"/>
<dbReference type="EMBL" id="QRYQ01000003">
    <property type="protein sequence ID" value="RGU93284.1"/>
    <property type="molecule type" value="Genomic_DNA"/>
</dbReference>
<protein>
    <submittedName>
        <fullName evidence="1">DNA-binding protein</fullName>
    </submittedName>
</protein>
<reference evidence="1 2" key="1">
    <citation type="submission" date="2018-08" db="EMBL/GenBank/DDBJ databases">
        <title>A genome reference for cultivated species of the human gut microbiota.</title>
        <authorList>
            <person name="Zou Y."/>
            <person name="Xue W."/>
            <person name="Luo G."/>
        </authorList>
    </citation>
    <scope>NUCLEOTIDE SEQUENCE [LARGE SCALE GENOMIC DNA]</scope>
    <source>
        <strain evidence="1 2">AF15-20</strain>
    </source>
</reference>